<feature type="region of interest" description="Disordered" evidence="11">
    <location>
        <begin position="651"/>
        <end position="675"/>
    </location>
</feature>
<feature type="compositionally biased region" description="Polar residues" evidence="11">
    <location>
        <begin position="258"/>
        <end position="273"/>
    </location>
</feature>
<dbReference type="InterPro" id="IPR000195">
    <property type="entry name" value="Rab-GAP-TBC_dom"/>
</dbReference>
<feature type="region of interest" description="Disordered" evidence="11">
    <location>
        <begin position="525"/>
        <end position="633"/>
    </location>
</feature>
<accession>A0AAN8GJK7</accession>
<protein>
    <recommendedName>
        <fullName evidence="8">TBC1 domain family member 4</fullName>
    </recommendedName>
    <alternativeName>
        <fullName evidence="9">Akt substrate of 160 kDa</fullName>
    </alternativeName>
</protein>
<organism evidence="14 15">
    <name type="scientific">Patella caerulea</name>
    <name type="common">Rayed Mediterranean limpet</name>
    <dbReference type="NCBI Taxonomy" id="87958"/>
    <lineage>
        <taxon>Eukaryota</taxon>
        <taxon>Metazoa</taxon>
        <taxon>Spiralia</taxon>
        <taxon>Lophotrochozoa</taxon>
        <taxon>Mollusca</taxon>
        <taxon>Gastropoda</taxon>
        <taxon>Patellogastropoda</taxon>
        <taxon>Patelloidea</taxon>
        <taxon>Patellidae</taxon>
        <taxon>Patella</taxon>
    </lineage>
</organism>
<feature type="coiled-coil region" evidence="10">
    <location>
        <begin position="165"/>
        <end position="221"/>
    </location>
</feature>
<dbReference type="PROSITE" id="PS01179">
    <property type="entry name" value="PID"/>
    <property type="match status" value="1"/>
</dbReference>
<dbReference type="Gene3D" id="1.10.472.80">
    <property type="entry name" value="Ypt/Rab-GAP domain of gyp1p, domain 3"/>
    <property type="match status" value="1"/>
</dbReference>
<dbReference type="PANTHER" id="PTHR47219:SF16">
    <property type="entry name" value="GTPASE ACTIVATING PROTEIN"/>
    <property type="match status" value="1"/>
</dbReference>
<dbReference type="Proteomes" id="UP001347796">
    <property type="component" value="Unassembled WGS sequence"/>
</dbReference>
<evidence type="ECO:0000256" key="11">
    <source>
        <dbReference type="SAM" id="MobiDB-lite"/>
    </source>
</evidence>
<dbReference type="AlphaFoldDB" id="A0AAN8GJK7"/>
<dbReference type="InterPro" id="IPR035969">
    <property type="entry name" value="Rab-GAP_TBC_sf"/>
</dbReference>
<evidence type="ECO:0000259" key="12">
    <source>
        <dbReference type="PROSITE" id="PS01179"/>
    </source>
</evidence>
<feature type="coiled-coil region" evidence="10">
    <location>
        <begin position="1079"/>
        <end position="1106"/>
    </location>
</feature>
<comment type="caution">
    <text evidence="14">The sequence shown here is derived from an EMBL/GenBank/DDBJ whole genome shotgun (WGS) entry which is preliminary data.</text>
</comment>
<dbReference type="SUPFAM" id="SSF50729">
    <property type="entry name" value="PH domain-like"/>
    <property type="match status" value="2"/>
</dbReference>
<name>A0AAN8GJK7_PATCE</name>
<dbReference type="GO" id="GO:0005737">
    <property type="term" value="C:cytoplasm"/>
    <property type="evidence" value="ECO:0007669"/>
    <property type="project" value="UniProtKB-SubCell"/>
</dbReference>
<dbReference type="SUPFAM" id="SSF47923">
    <property type="entry name" value="Ypt/Rab-GAP domain of gyp1p"/>
    <property type="match status" value="2"/>
</dbReference>
<keyword evidence="7" id="KW-0007">Acetylation</keyword>
<comment type="subcellular location">
    <subcellularLocation>
        <location evidence="1">Cytoplasm</location>
    </subcellularLocation>
</comment>
<evidence type="ECO:0000256" key="10">
    <source>
        <dbReference type="SAM" id="Coils"/>
    </source>
</evidence>
<evidence type="ECO:0000256" key="3">
    <source>
        <dbReference type="ARBA" id="ARBA00022481"/>
    </source>
</evidence>
<dbReference type="FunFam" id="1.10.8.270:FF:000001">
    <property type="entry name" value="TBC1 domain family member 1"/>
    <property type="match status" value="1"/>
</dbReference>
<dbReference type="InterPro" id="IPR050302">
    <property type="entry name" value="Rab_GAP_TBC_domain"/>
</dbReference>
<feature type="compositionally biased region" description="Basic and acidic residues" evidence="11">
    <location>
        <begin position="527"/>
        <end position="536"/>
    </location>
</feature>
<keyword evidence="3" id="KW-0488">Methylation</keyword>
<evidence type="ECO:0000256" key="4">
    <source>
        <dbReference type="ARBA" id="ARBA00022490"/>
    </source>
</evidence>
<evidence type="ECO:0000256" key="9">
    <source>
        <dbReference type="ARBA" id="ARBA00081861"/>
    </source>
</evidence>
<dbReference type="EMBL" id="JAZGQO010000016">
    <property type="protein sequence ID" value="KAK6168434.1"/>
    <property type="molecule type" value="Genomic_DNA"/>
</dbReference>
<evidence type="ECO:0000259" key="13">
    <source>
        <dbReference type="PROSITE" id="PS50086"/>
    </source>
</evidence>
<dbReference type="PROSITE" id="PS50086">
    <property type="entry name" value="TBC_RABGAP"/>
    <property type="match status" value="1"/>
</dbReference>
<dbReference type="SMART" id="SM00164">
    <property type="entry name" value="TBC"/>
    <property type="match status" value="1"/>
</dbReference>
<dbReference type="Gene3D" id="1.10.8.270">
    <property type="entry name" value="putative rabgap domain of human tbc1 domain family member 14 like domains"/>
    <property type="match status" value="1"/>
</dbReference>
<evidence type="ECO:0000256" key="7">
    <source>
        <dbReference type="ARBA" id="ARBA00022990"/>
    </source>
</evidence>
<evidence type="ECO:0000313" key="15">
    <source>
        <dbReference type="Proteomes" id="UP001347796"/>
    </source>
</evidence>
<dbReference type="SMART" id="SM00462">
    <property type="entry name" value="PTB"/>
    <property type="match status" value="2"/>
</dbReference>
<evidence type="ECO:0000256" key="8">
    <source>
        <dbReference type="ARBA" id="ARBA00072013"/>
    </source>
</evidence>
<dbReference type="GO" id="GO:0005096">
    <property type="term" value="F:GTPase activator activity"/>
    <property type="evidence" value="ECO:0007669"/>
    <property type="project" value="UniProtKB-KW"/>
</dbReference>
<evidence type="ECO:0000313" key="14">
    <source>
        <dbReference type="EMBL" id="KAK6168434.1"/>
    </source>
</evidence>
<dbReference type="CDD" id="cd00934">
    <property type="entry name" value="PTB"/>
    <property type="match status" value="1"/>
</dbReference>
<proteinExistence type="predicted"/>
<dbReference type="FunFam" id="1.10.472.80:FF:000003">
    <property type="entry name" value="Putative TBC1 domain family member 1"/>
    <property type="match status" value="1"/>
</dbReference>
<feature type="region of interest" description="Disordered" evidence="11">
    <location>
        <begin position="1187"/>
        <end position="1218"/>
    </location>
</feature>
<keyword evidence="15" id="KW-1185">Reference proteome</keyword>
<feature type="domain" description="Rab-GAP TBC" evidence="13">
    <location>
        <begin position="799"/>
        <end position="993"/>
    </location>
</feature>
<dbReference type="PANTHER" id="PTHR47219">
    <property type="entry name" value="RAB GTPASE-ACTIVATING PROTEIN 1-LIKE"/>
    <property type="match status" value="1"/>
</dbReference>
<dbReference type="Pfam" id="PF11830">
    <property type="entry name" value="DUF3350"/>
    <property type="match status" value="1"/>
</dbReference>
<keyword evidence="5" id="KW-0597">Phosphoprotein</keyword>
<dbReference type="InterPro" id="IPR021785">
    <property type="entry name" value="DUF3350"/>
</dbReference>
<dbReference type="Gene3D" id="1.10.10.2750">
    <property type="match status" value="1"/>
</dbReference>
<feature type="domain" description="PID" evidence="12">
    <location>
        <begin position="311"/>
        <end position="391"/>
    </location>
</feature>
<keyword evidence="10" id="KW-0175">Coiled coil</keyword>
<dbReference type="Gene3D" id="2.30.29.30">
    <property type="entry name" value="Pleckstrin-homology domain (PH domain)/Phosphotyrosine-binding domain (PTB)"/>
    <property type="match status" value="2"/>
</dbReference>
<gene>
    <name evidence="14" type="ORF">SNE40_020968</name>
</gene>
<keyword evidence="2" id="KW-0343">GTPase activation</keyword>
<dbReference type="FunFam" id="1.10.10.2750:FF:000002">
    <property type="entry name" value="TBC1 domain family member 4"/>
    <property type="match status" value="1"/>
</dbReference>
<dbReference type="InterPro" id="IPR006020">
    <property type="entry name" value="PTB/PI_dom"/>
</dbReference>
<keyword evidence="4" id="KW-0963">Cytoplasm</keyword>
<evidence type="ECO:0000256" key="5">
    <source>
        <dbReference type="ARBA" id="ARBA00022553"/>
    </source>
</evidence>
<dbReference type="Pfam" id="PF00640">
    <property type="entry name" value="PID"/>
    <property type="match status" value="1"/>
</dbReference>
<reference evidence="14 15" key="1">
    <citation type="submission" date="2024-01" db="EMBL/GenBank/DDBJ databases">
        <title>The genome of the rayed Mediterranean limpet Patella caerulea (Linnaeus, 1758).</title>
        <authorList>
            <person name="Anh-Thu Weber A."/>
            <person name="Halstead-Nussloch G."/>
        </authorList>
    </citation>
    <scope>NUCLEOTIDE SEQUENCE [LARGE SCALE GENOMIC DNA]</scope>
    <source>
        <strain evidence="14">AATW-2023a</strain>
        <tissue evidence="14">Whole specimen</tissue>
    </source>
</reference>
<dbReference type="InterPro" id="IPR011993">
    <property type="entry name" value="PH-like_dom_sf"/>
</dbReference>
<feature type="compositionally biased region" description="Low complexity" evidence="11">
    <location>
        <begin position="624"/>
        <end position="633"/>
    </location>
</feature>
<keyword evidence="6" id="KW-0677">Repeat</keyword>
<evidence type="ECO:0000256" key="2">
    <source>
        <dbReference type="ARBA" id="ARBA00022468"/>
    </source>
</evidence>
<dbReference type="Pfam" id="PF00566">
    <property type="entry name" value="RabGAP-TBC"/>
    <property type="match status" value="1"/>
</dbReference>
<feature type="region of interest" description="Disordered" evidence="11">
    <location>
        <begin position="258"/>
        <end position="286"/>
    </location>
</feature>
<feature type="compositionally biased region" description="Low complexity" evidence="11">
    <location>
        <begin position="546"/>
        <end position="570"/>
    </location>
</feature>
<evidence type="ECO:0000256" key="1">
    <source>
        <dbReference type="ARBA" id="ARBA00004496"/>
    </source>
</evidence>
<dbReference type="GO" id="GO:0032869">
    <property type="term" value="P:cellular response to insulin stimulus"/>
    <property type="evidence" value="ECO:0007669"/>
    <property type="project" value="UniProtKB-ARBA"/>
</dbReference>
<evidence type="ECO:0000256" key="6">
    <source>
        <dbReference type="ARBA" id="ARBA00022737"/>
    </source>
</evidence>
<sequence length="1218" mass="139914">MDRRYTQSVQPWVMTEIRRRKSGSREVTLQVLSHNLKCTACDAEGLQDLFDHKLKDLTRFAKLHQDPRCFGYLRRQQLNNDFECHVFIANKESVVPELFHTIQVVSKDFVKETESESHSADQQSRMVGTDQSKARYEVMYVGRAKLTSKKVPTGYIDELVDKLHAKDEERRLKKLEESARRQRNLSGNSVRSLPATLEETVAVTENELKGQKARLHNSETQFSPAEMLSDVQSDSCESSVDDLSSCADRMMNSTENVSDIVTERQSTSSVSKLDNSEDFNEQVENKETETQDVFYDHVPKFRDEVNRTMLLQIGPVDLSFISLDKKLTILEKRYKDISFVSQGNNKLDVFGIIARESGREFICHILKCYSESVVTDIMNTLQSAFNSAFEKSRTVQPSTQHQICVMCPLHQLHKLCQEINGMKGQLAHELLARRVQHLSETDYNEVLDMLRDENPQTHEEMVELIMISLRQLCERKQKEHLHISEGSNSSKPEFNLLEDKTKFFDNFRTKAKKSLATSFENLLRGRKKEDSREAFRKRSWTSENESISSRKGSIDSSPTSTPDASPLASPVSNNFRHTFPSPPSSPDAPRKRSSTVGAIPDPAIAASRLTTTEKHSALSKHNRNVGGNINRNNGNSPIKNIFLFASSPQPMDTPPSFTTQESTNELTPSMCVTPQRQRRSSWRQEIFYRVVTPVQVPESRSITESPVQDEVDGCKLSSSQLRSLWKKAILETLLLIRMEKENHSLVARQDEAQLKRNKLDYMEVIPCLKDVTKDWENILSRPADYKFHMSNLLECVRKGVPRCIRGNIWQLLWKQHVLHKTQSECEITPDADYYDLLKQLTTHQHAILIDLGRTFPGHPYFSVQLGPGQLELFNILKAYSLLDQEVGYCQGLSFIAGILIMHMEEIEAFDTLKYMMFNLGLRVQYRPNMIALQIKLYQLTRLIHDHYKDLYEHFEKYEIGPTLYAAPWFLTLFASQFPLGFVARVFDLLFIQGVDVIYKVALLLLGTHKELIMQCDCFETIVEFLKTTLPEMIEVQMERVINQAFDMNISKQLHAYEVEYHVLREEMIHSSKRGDSDLVHQLEKVHRNLRQQNMDLLEKLQQAHSQQHSLSSALHDSQVNEANLKSRVQTLELERGALLNTVARLRKLVPEEELGKLDSSAEPITPDVNSASDLMYTSYRDYSNRPYLANSSQSSSIDHSSEDYQKKTMMPLSKHNSC</sequence>